<feature type="chain" id="PRO_5046469228" description="Secreted protein" evidence="2">
    <location>
        <begin position="21"/>
        <end position="225"/>
    </location>
</feature>
<comment type="caution">
    <text evidence="3">The sequence shown here is derived from an EMBL/GenBank/DDBJ whole genome shotgun (WGS) entry which is preliminary data.</text>
</comment>
<feature type="region of interest" description="Disordered" evidence="1">
    <location>
        <begin position="192"/>
        <end position="225"/>
    </location>
</feature>
<accession>A0ABT6BC91</accession>
<gene>
    <name evidence="3" type="ORF">P3W24_11780</name>
</gene>
<dbReference type="Proteomes" id="UP001528850">
    <property type="component" value="Unassembled WGS sequence"/>
</dbReference>
<feature type="compositionally biased region" description="Polar residues" evidence="1">
    <location>
        <begin position="194"/>
        <end position="204"/>
    </location>
</feature>
<organism evidence="3 4">
    <name type="scientific">Luteibacter sahnii</name>
    <dbReference type="NCBI Taxonomy" id="3021977"/>
    <lineage>
        <taxon>Bacteria</taxon>
        <taxon>Pseudomonadati</taxon>
        <taxon>Pseudomonadota</taxon>
        <taxon>Gammaproteobacteria</taxon>
        <taxon>Lysobacterales</taxon>
        <taxon>Rhodanobacteraceae</taxon>
        <taxon>Luteibacter</taxon>
    </lineage>
</organism>
<evidence type="ECO:0000313" key="4">
    <source>
        <dbReference type="Proteomes" id="UP001528850"/>
    </source>
</evidence>
<protein>
    <recommendedName>
        <fullName evidence="5">Secreted protein</fullName>
    </recommendedName>
</protein>
<evidence type="ECO:0008006" key="5">
    <source>
        <dbReference type="Google" id="ProtNLM"/>
    </source>
</evidence>
<evidence type="ECO:0000256" key="1">
    <source>
        <dbReference type="SAM" id="MobiDB-lite"/>
    </source>
</evidence>
<evidence type="ECO:0000313" key="3">
    <source>
        <dbReference type="EMBL" id="MDF4025645.1"/>
    </source>
</evidence>
<feature type="signal peptide" evidence="2">
    <location>
        <begin position="1"/>
        <end position="20"/>
    </location>
</feature>
<name>A0ABT6BC91_9GAMM</name>
<proteinExistence type="predicted"/>
<reference evidence="3 4" key="1">
    <citation type="journal article" date="2024" name="Curr. Microbiol.">
        <title>Luteibacter sahnii sp. nov., A Novel Yellow-Colored Xanthomonadin Pigment Producing Probiotic Bacterium from Healthy Rice Seed Microbiome.</title>
        <authorList>
            <person name="Jaiswal G."/>
            <person name="Rana R."/>
            <person name="Nayak P.K."/>
            <person name="Chouhan R."/>
            <person name="Gandhi S.G."/>
            <person name="Patel H.K."/>
            <person name="Patil P.B."/>
        </authorList>
    </citation>
    <scope>NUCLEOTIDE SEQUENCE [LARGE SCALE GENOMIC DNA]</scope>
    <source>
        <strain evidence="3 4">PPL201</strain>
    </source>
</reference>
<keyword evidence="4" id="KW-1185">Reference proteome</keyword>
<sequence>MRCILACLCAASLTAAAAHAQDLPPPPPAPPGPGAPVQVEQTVQRFIANPNGDVDTLILGDGTQVPVPPPVGNALANERHATLSIHGSRLADAPVIVPDSIREGSRDWLANAPAPVPPAAPPALAPMKASGRVAEVLFGPRGEANGVLLTDGTVVRVPPHAALAQPNLLVKGASFSASGFGVANGGQRALQAVSIGTTPSSEQAITPPPPPPPVTAGQAPMTPPR</sequence>
<dbReference type="EMBL" id="JARJJS010000002">
    <property type="protein sequence ID" value="MDF4025645.1"/>
    <property type="molecule type" value="Genomic_DNA"/>
</dbReference>
<keyword evidence="2" id="KW-0732">Signal</keyword>
<evidence type="ECO:0000256" key="2">
    <source>
        <dbReference type="SAM" id="SignalP"/>
    </source>
</evidence>